<reference evidence="1" key="1">
    <citation type="submission" date="2018-02" db="EMBL/GenBank/DDBJ databases">
        <title>Rhizophora mucronata_Transcriptome.</title>
        <authorList>
            <person name="Meera S.P."/>
            <person name="Sreeshan A."/>
            <person name="Augustine A."/>
        </authorList>
    </citation>
    <scope>NUCLEOTIDE SEQUENCE</scope>
    <source>
        <tissue evidence="1">Leaf</tissue>
    </source>
</reference>
<dbReference type="EMBL" id="GGEC01074963">
    <property type="protein sequence ID" value="MBX55447.1"/>
    <property type="molecule type" value="Transcribed_RNA"/>
</dbReference>
<organism evidence="1">
    <name type="scientific">Rhizophora mucronata</name>
    <name type="common">Asiatic mangrove</name>
    <dbReference type="NCBI Taxonomy" id="61149"/>
    <lineage>
        <taxon>Eukaryota</taxon>
        <taxon>Viridiplantae</taxon>
        <taxon>Streptophyta</taxon>
        <taxon>Embryophyta</taxon>
        <taxon>Tracheophyta</taxon>
        <taxon>Spermatophyta</taxon>
        <taxon>Magnoliopsida</taxon>
        <taxon>eudicotyledons</taxon>
        <taxon>Gunneridae</taxon>
        <taxon>Pentapetalae</taxon>
        <taxon>rosids</taxon>
        <taxon>fabids</taxon>
        <taxon>Malpighiales</taxon>
        <taxon>Rhizophoraceae</taxon>
        <taxon>Rhizophora</taxon>
    </lineage>
</organism>
<accession>A0A2P2PL36</accession>
<name>A0A2P2PL36_RHIMU</name>
<dbReference type="AlphaFoldDB" id="A0A2P2PL36"/>
<protein>
    <submittedName>
        <fullName evidence="1">Uncharacterized protein</fullName>
    </submittedName>
</protein>
<evidence type="ECO:0000313" key="1">
    <source>
        <dbReference type="EMBL" id="MBX55447.1"/>
    </source>
</evidence>
<sequence>MVKKFQLYLSHKYDIGSPPD</sequence>
<proteinExistence type="predicted"/>